<comment type="similarity">
    <text evidence="2 5">Belongs to the GRF family.</text>
</comment>
<feature type="region of interest" description="Disordered" evidence="6">
    <location>
        <begin position="314"/>
        <end position="350"/>
    </location>
</feature>
<dbReference type="GO" id="GO:0099402">
    <property type="term" value="P:plant organ development"/>
    <property type="evidence" value="ECO:0007669"/>
    <property type="project" value="UniProtKB-ARBA"/>
</dbReference>
<name>A0AAD3XRF7_NEPGR</name>
<dbReference type="InterPro" id="IPR031137">
    <property type="entry name" value="GRF"/>
</dbReference>
<dbReference type="AlphaFoldDB" id="A0AAD3XRF7"/>
<keyword evidence="10" id="KW-1185">Reference proteome</keyword>
<sequence length="350" mass="40104">MSGRSKFPFTSSQWQELQRQVLIFKYMAAGMPVPSDIFFTVRISHDSSLSSKFFPYQTSLIGWNPYEMDYGRRMEPERCRRTDGKKWRCSKDAYPDSKYCERHMHRGKPRSKKPVEIWAAAVAASTMGSPPSTISSITKDSSTASPSTLQALSSLPPLAYNSIPYDTHHFLYPRSSSSRPSDVILSTHDNSAPLLLESGSFRDRYVHRMKQEVRKHAFFGETSGTMGRVYGSSRDEAWHLNDFKMGGGNCSNQQKQSIFSDSQSGYHCLEHNGETSKQEWQNQQCYVWRRDFTCELPMKEDGENEPQKTIHHFFDESPPIGRDSWHNSSTTQLSISIPSSSDDLFRNPEW</sequence>
<dbReference type="SMART" id="SM00951">
    <property type="entry name" value="QLQ"/>
    <property type="match status" value="1"/>
</dbReference>
<dbReference type="PROSITE" id="PS51667">
    <property type="entry name" value="WRC"/>
    <property type="match status" value="1"/>
</dbReference>
<proteinExistence type="inferred from homology"/>
<comment type="function">
    <text evidence="5">Transcription activator.</text>
</comment>
<dbReference type="GO" id="GO:0006355">
    <property type="term" value="P:regulation of DNA-templated transcription"/>
    <property type="evidence" value="ECO:0007669"/>
    <property type="project" value="InterPro"/>
</dbReference>
<evidence type="ECO:0000259" key="8">
    <source>
        <dbReference type="PROSITE" id="PS51667"/>
    </source>
</evidence>
<accession>A0AAD3XRF7</accession>
<keyword evidence="5" id="KW-0010">Activator</keyword>
<dbReference type="EMBL" id="BSYO01000013">
    <property type="protein sequence ID" value="GMH13756.1"/>
    <property type="molecule type" value="Genomic_DNA"/>
</dbReference>
<gene>
    <name evidence="9" type="ORF">Nepgr_015597</name>
</gene>
<dbReference type="GO" id="GO:0005634">
    <property type="term" value="C:nucleus"/>
    <property type="evidence" value="ECO:0007669"/>
    <property type="project" value="UniProtKB-SubCell"/>
</dbReference>
<evidence type="ECO:0000256" key="3">
    <source>
        <dbReference type="ARBA" id="ARBA00023242"/>
    </source>
</evidence>
<feature type="domain" description="QLQ" evidence="7">
    <location>
        <begin position="8"/>
        <end position="43"/>
    </location>
</feature>
<keyword evidence="5" id="KW-0805">Transcription regulation</keyword>
<dbReference type="GO" id="GO:0005524">
    <property type="term" value="F:ATP binding"/>
    <property type="evidence" value="ECO:0007669"/>
    <property type="project" value="UniProtKB-UniRule"/>
</dbReference>
<dbReference type="Proteomes" id="UP001279734">
    <property type="component" value="Unassembled WGS sequence"/>
</dbReference>
<organism evidence="9 10">
    <name type="scientific">Nepenthes gracilis</name>
    <name type="common">Slender pitcher plant</name>
    <dbReference type="NCBI Taxonomy" id="150966"/>
    <lineage>
        <taxon>Eukaryota</taxon>
        <taxon>Viridiplantae</taxon>
        <taxon>Streptophyta</taxon>
        <taxon>Embryophyta</taxon>
        <taxon>Tracheophyta</taxon>
        <taxon>Spermatophyta</taxon>
        <taxon>Magnoliopsida</taxon>
        <taxon>eudicotyledons</taxon>
        <taxon>Gunneridae</taxon>
        <taxon>Pentapetalae</taxon>
        <taxon>Caryophyllales</taxon>
        <taxon>Nepenthaceae</taxon>
        <taxon>Nepenthes</taxon>
    </lineage>
</organism>
<feature type="region of interest" description="Disordered" evidence="6">
    <location>
        <begin position="127"/>
        <end position="148"/>
    </location>
</feature>
<dbReference type="PANTHER" id="PTHR31602">
    <property type="entry name" value="GROWTH-REGULATING FACTOR 5"/>
    <property type="match status" value="1"/>
</dbReference>
<evidence type="ECO:0000256" key="2">
    <source>
        <dbReference type="ARBA" id="ARBA00008122"/>
    </source>
</evidence>
<comment type="subcellular location">
    <subcellularLocation>
        <location evidence="1 5">Nucleus</location>
    </subcellularLocation>
</comment>
<evidence type="ECO:0000313" key="10">
    <source>
        <dbReference type="Proteomes" id="UP001279734"/>
    </source>
</evidence>
<dbReference type="InterPro" id="IPR014977">
    <property type="entry name" value="WRC_dom"/>
</dbReference>
<evidence type="ECO:0000256" key="1">
    <source>
        <dbReference type="ARBA" id="ARBA00004123"/>
    </source>
</evidence>
<dbReference type="GO" id="GO:0006351">
    <property type="term" value="P:DNA-templated transcription"/>
    <property type="evidence" value="ECO:0007669"/>
    <property type="project" value="UniProtKB-UniRule"/>
</dbReference>
<evidence type="ECO:0000256" key="4">
    <source>
        <dbReference type="PROSITE-ProRule" id="PRU01002"/>
    </source>
</evidence>
<feature type="compositionally biased region" description="Low complexity" evidence="6">
    <location>
        <begin position="328"/>
        <end position="342"/>
    </location>
</feature>
<evidence type="ECO:0000256" key="5">
    <source>
        <dbReference type="RuleBase" id="RU367127"/>
    </source>
</evidence>
<evidence type="ECO:0000256" key="6">
    <source>
        <dbReference type="SAM" id="MobiDB-lite"/>
    </source>
</evidence>
<comment type="caution">
    <text evidence="9">The sequence shown here is derived from an EMBL/GenBank/DDBJ whole genome shotgun (WGS) entry which is preliminary data.</text>
</comment>
<comment type="caution">
    <text evidence="4">Lacks conserved residue(s) required for the propagation of feature annotation.</text>
</comment>
<keyword evidence="5" id="KW-0804">Transcription</keyword>
<dbReference type="Pfam" id="PF08879">
    <property type="entry name" value="WRC"/>
    <property type="match status" value="1"/>
</dbReference>
<dbReference type="Pfam" id="PF08880">
    <property type="entry name" value="QLQ"/>
    <property type="match status" value="1"/>
</dbReference>
<reference evidence="9" key="1">
    <citation type="submission" date="2023-05" db="EMBL/GenBank/DDBJ databases">
        <title>Nepenthes gracilis genome sequencing.</title>
        <authorList>
            <person name="Fukushima K."/>
        </authorList>
    </citation>
    <scope>NUCLEOTIDE SEQUENCE</scope>
    <source>
        <strain evidence="9">SING2019-196</strain>
    </source>
</reference>
<dbReference type="InterPro" id="IPR014978">
    <property type="entry name" value="Gln-Leu-Gln_QLQ"/>
</dbReference>
<dbReference type="PANTHER" id="PTHR31602:SF46">
    <property type="entry name" value="GROWTH-REGULATING FACTOR 6"/>
    <property type="match status" value="1"/>
</dbReference>
<dbReference type="PROSITE" id="PS51666">
    <property type="entry name" value="QLQ"/>
    <property type="match status" value="1"/>
</dbReference>
<protein>
    <recommendedName>
        <fullName evidence="5">Growth-regulating factor</fullName>
    </recommendedName>
</protein>
<evidence type="ECO:0000259" key="7">
    <source>
        <dbReference type="PROSITE" id="PS51666"/>
    </source>
</evidence>
<feature type="compositionally biased region" description="Low complexity" evidence="6">
    <location>
        <begin position="127"/>
        <end position="147"/>
    </location>
</feature>
<feature type="domain" description="WRC" evidence="8">
    <location>
        <begin position="73"/>
        <end position="117"/>
    </location>
</feature>
<comment type="domain">
    <text evidence="5">The QLQ domain and WRC domain may be involved in protein-protein interaction and DNA-binding, respectively.</text>
</comment>
<evidence type="ECO:0000313" key="9">
    <source>
        <dbReference type="EMBL" id="GMH13756.1"/>
    </source>
</evidence>
<keyword evidence="3 5" id="KW-0539">Nucleus</keyword>